<dbReference type="RefSeq" id="WP_078770806.1">
    <property type="nucleotide sequence ID" value="NZ_CBCSBR010000024.1"/>
</dbReference>
<proteinExistence type="predicted"/>
<dbReference type="AlphaFoldDB" id="A0A1T3MUF6"/>
<comment type="caution">
    <text evidence="3">The sequence shown here is derived from an EMBL/GenBank/DDBJ whole genome shotgun (WGS) entry which is preliminary data.</text>
</comment>
<name>A0A1T3MUF6_9FLAO</name>
<sequence length="369" mass="42897">MKYQITLVLSLLFALSIFAQENKKDPGYEQYSGGYGSNDGIYLFEDGRFILYGYATAVFGEYSIDKDILSFFPEKRELFEVYATQNKSLGSKTRINYAGFERGSISLIRFNNDKSLQNIFNDNPNCFSGPFVSEVPKNVNEFTLYNLADKEFGDRIRPYNSWKYKNDKGYNDFIFIYNQPRPEYENFSGKMVTNEKGTTLKLSNFGGENGYPKYDLKQNEEKQSQWKELLDMKDKYTRYKEKKEDFIMANKHYSMILDPDMSIYNYDSHSNQYISKNVDENAAYYNDNPFNDAHYLRKFSKLQPESRSNSRISEKDILSTPVFLSKCNDPSGRSYRYKGIPKSGLEAQYEKIPPTTIPSPPMPLAPVKK</sequence>
<dbReference type="Proteomes" id="UP000190813">
    <property type="component" value="Unassembled WGS sequence"/>
</dbReference>
<feature type="compositionally biased region" description="Pro residues" evidence="1">
    <location>
        <begin position="355"/>
        <end position="369"/>
    </location>
</feature>
<evidence type="ECO:0000313" key="3">
    <source>
        <dbReference type="EMBL" id="OPC68228.1"/>
    </source>
</evidence>
<organism evidence="3 4">
    <name type="scientific">Elizabethkingia occulta</name>
    <dbReference type="NCBI Taxonomy" id="1867263"/>
    <lineage>
        <taxon>Bacteria</taxon>
        <taxon>Pseudomonadati</taxon>
        <taxon>Bacteroidota</taxon>
        <taxon>Flavobacteriia</taxon>
        <taxon>Flavobacteriales</taxon>
        <taxon>Weeksellaceae</taxon>
        <taxon>Elizabethkingia</taxon>
    </lineage>
</organism>
<evidence type="ECO:0000256" key="1">
    <source>
        <dbReference type="SAM" id="MobiDB-lite"/>
    </source>
</evidence>
<gene>
    <name evidence="3" type="ORF">BAZ10_13695</name>
</gene>
<dbReference type="EMBL" id="MAHX01000005">
    <property type="protein sequence ID" value="OPC68228.1"/>
    <property type="molecule type" value="Genomic_DNA"/>
</dbReference>
<keyword evidence="2" id="KW-0732">Signal</keyword>
<accession>A0A1T3MUF6</accession>
<evidence type="ECO:0000256" key="2">
    <source>
        <dbReference type="SAM" id="SignalP"/>
    </source>
</evidence>
<evidence type="ECO:0008006" key="5">
    <source>
        <dbReference type="Google" id="ProtNLM"/>
    </source>
</evidence>
<feature type="chain" id="PRO_5013318339" description="Preprotein translocase subunit SecD" evidence="2">
    <location>
        <begin position="20"/>
        <end position="369"/>
    </location>
</feature>
<feature type="signal peptide" evidence="2">
    <location>
        <begin position="1"/>
        <end position="19"/>
    </location>
</feature>
<feature type="region of interest" description="Disordered" evidence="1">
    <location>
        <begin position="349"/>
        <end position="369"/>
    </location>
</feature>
<keyword evidence="4" id="KW-1185">Reference proteome</keyword>
<protein>
    <recommendedName>
        <fullName evidence="5">Preprotein translocase subunit SecD</fullName>
    </recommendedName>
</protein>
<reference evidence="3 4" key="1">
    <citation type="submission" date="2016-06" db="EMBL/GenBank/DDBJ databases">
        <title>Revisiting the taxonomy of the Elizabethkingia Genus based on Whole-Genome Sequencing, Optical Mapping, and MALDI-TOF.</title>
        <authorList>
            <person name="Nicholson A.C."/>
        </authorList>
    </citation>
    <scope>NUCLEOTIDE SEQUENCE [LARGE SCALE GENOMIC DNA]</scope>
    <source>
        <strain evidence="3 4">G4070</strain>
    </source>
</reference>
<evidence type="ECO:0000313" key="4">
    <source>
        <dbReference type="Proteomes" id="UP000190813"/>
    </source>
</evidence>